<dbReference type="Gene3D" id="3.40.50.1820">
    <property type="entry name" value="alpha/beta hydrolase"/>
    <property type="match status" value="1"/>
</dbReference>
<sequence>MRYIQTLIPFSSFLFLINCSVKKNISSDKDYEVKRDTLTFFDQSRNRKIPVAYYLPKTSKKIQNQQIIIFNHGYGFNKGGDYFVYSYLTEKLASKGYFTVSIQHEQSTDQLLPTEGNLQIVRRPFWQNGSDNLLFVLNELKKSNPELDYKHLTLIGHSNGGDMVALFGNQYPNLVYKIITMDNRRMFLPRTSVPKIYSLRSNDYPADEGVLPTQTEQEKYKMIIQPTSINHSHMDNKGNDEEKKVLSEFILKYLDEQDLSKG</sequence>
<dbReference type="Proteomes" id="UP000092651">
    <property type="component" value="Unassembled WGS sequence"/>
</dbReference>
<gene>
    <name evidence="1" type="ORF">BBI01_09690</name>
</gene>
<dbReference type="RefSeq" id="WP_065394833.1">
    <property type="nucleotide sequence ID" value="NZ_MAYH01000023.1"/>
</dbReference>
<organism evidence="1 2">
    <name type="scientific">Chryseobacterium artocarpi</name>
    <dbReference type="NCBI Taxonomy" id="1414727"/>
    <lineage>
        <taxon>Bacteria</taxon>
        <taxon>Pseudomonadati</taxon>
        <taxon>Bacteroidota</taxon>
        <taxon>Flavobacteriia</taxon>
        <taxon>Flavobacteriales</taxon>
        <taxon>Weeksellaceae</taxon>
        <taxon>Chryseobacterium group</taxon>
        <taxon>Chryseobacterium</taxon>
    </lineage>
</organism>
<evidence type="ECO:0000313" key="2">
    <source>
        <dbReference type="Proteomes" id="UP000092651"/>
    </source>
</evidence>
<evidence type="ECO:0000313" key="1">
    <source>
        <dbReference type="EMBL" id="OCA72615.1"/>
    </source>
</evidence>
<dbReference type="SUPFAM" id="SSF53474">
    <property type="entry name" value="alpha/beta-Hydrolases"/>
    <property type="match status" value="1"/>
</dbReference>
<accession>A0A1B8ZLZ5</accession>
<reference evidence="1 2" key="1">
    <citation type="submission" date="2016-07" db="EMBL/GenBank/DDBJ databases">
        <authorList>
            <person name="Jeong J.-J."/>
            <person name="Kim D.W."/>
            <person name="Sang M.K."/>
            <person name="Choi I.-G."/>
            <person name="Kim K.D."/>
        </authorList>
    </citation>
    <scope>NUCLEOTIDE SEQUENCE [LARGE SCALE GENOMIC DNA]</scope>
    <source>
        <strain evidence="1 2">UTM-3</strain>
    </source>
</reference>
<dbReference type="AlphaFoldDB" id="A0A1B8ZLZ5"/>
<dbReference type="InterPro" id="IPR029058">
    <property type="entry name" value="AB_hydrolase_fold"/>
</dbReference>
<comment type="caution">
    <text evidence="1">The sequence shown here is derived from an EMBL/GenBank/DDBJ whole genome shotgun (WGS) entry which is preliminary data.</text>
</comment>
<protein>
    <submittedName>
        <fullName evidence="1">Esterase</fullName>
    </submittedName>
</protein>
<keyword evidence="2" id="KW-1185">Reference proteome</keyword>
<name>A0A1B8ZLZ5_9FLAO</name>
<proteinExistence type="predicted"/>
<dbReference type="OrthoDB" id="9814760at2"/>
<dbReference type="EMBL" id="MAYH01000023">
    <property type="protein sequence ID" value="OCA72615.1"/>
    <property type="molecule type" value="Genomic_DNA"/>
</dbReference>